<keyword evidence="2" id="KW-1185">Reference proteome</keyword>
<gene>
    <name evidence="1" type="ORF">LIER_25098</name>
</gene>
<protein>
    <submittedName>
        <fullName evidence="1">Uncharacterized protein</fullName>
    </submittedName>
</protein>
<dbReference type="EMBL" id="BAABME010007461">
    <property type="protein sequence ID" value="GAA0170947.1"/>
    <property type="molecule type" value="Genomic_DNA"/>
</dbReference>
<proteinExistence type="predicted"/>
<comment type="caution">
    <text evidence="1">The sequence shown here is derived from an EMBL/GenBank/DDBJ whole genome shotgun (WGS) entry which is preliminary data.</text>
</comment>
<evidence type="ECO:0000313" key="1">
    <source>
        <dbReference type="EMBL" id="GAA0170947.1"/>
    </source>
</evidence>
<accession>A0AAV3R3D2</accession>
<reference evidence="1 2" key="1">
    <citation type="submission" date="2024-01" db="EMBL/GenBank/DDBJ databases">
        <title>The complete chloroplast genome sequence of Lithospermum erythrorhizon: insights into the phylogenetic relationship among Boraginaceae species and the maternal lineages of purple gromwells.</title>
        <authorList>
            <person name="Okada T."/>
            <person name="Watanabe K."/>
        </authorList>
    </citation>
    <scope>NUCLEOTIDE SEQUENCE [LARGE SCALE GENOMIC DNA]</scope>
</reference>
<dbReference type="AlphaFoldDB" id="A0AAV3R3D2"/>
<name>A0AAV3R3D2_LITER</name>
<dbReference type="Proteomes" id="UP001454036">
    <property type="component" value="Unassembled WGS sequence"/>
</dbReference>
<evidence type="ECO:0000313" key="2">
    <source>
        <dbReference type="Proteomes" id="UP001454036"/>
    </source>
</evidence>
<sequence length="167" mass="19226">MGGSDKSKMVMLMESNYGIWKTKMLDYLYVKQLARSIEELGIRPTNDNVQEWSELDRRCLGYIRDYVGVGVIHDVENSTTIYGCWKMYERKTAGHKGSLVRQHGSYLWMGEFGEARMGNNGISKIIAMGNVYVKTDLGNVLILKDMRHKPDFRMSHVSSRRLDDDGY</sequence>
<organism evidence="1 2">
    <name type="scientific">Lithospermum erythrorhizon</name>
    <name type="common">Purple gromwell</name>
    <name type="synonym">Lithospermum officinale var. erythrorhizon</name>
    <dbReference type="NCBI Taxonomy" id="34254"/>
    <lineage>
        <taxon>Eukaryota</taxon>
        <taxon>Viridiplantae</taxon>
        <taxon>Streptophyta</taxon>
        <taxon>Embryophyta</taxon>
        <taxon>Tracheophyta</taxon>
        <taxon>Spermatophyta</taxon>
        <taxon>Magnoliopsida</taxon>
        <taxon>eudicotyledons</taxon>
        <taxon>Gunneridae</taxon>
        <taxon>Pentapetalae</taxon>
        <taxon>asterids</taxon>
        <taxon>lamiids</taxon>
        <taxon>Boraginales</taxon>
        <taxon>Boraginaceae</taxon>
        <taxon>Boraginoideae</taxon>
        <taxon>Lithospermeae</taxon>
        <taxon>Lithospermum</taxon>
    </lineage>
</organism>